<comment type="catalytic activity">
    <reaction evidence="3">
        <text>3'-dephospho-CoA + ATP = ADP + CoA + H(+)</text>
        <dbReference type="Rhea" id="RHEA:18245"/>
        <dbReference type="ChEBI" id="CHEBI:15378"/>
        <dbReference type="ChEBI" id="CHEBI:30616"/>
        <dbReference type="ChEBI" id="CHEBI:57287"/>
        <dbReference type="ChEBI" id="CHEBI:57328"/>
        <dbReference type="ChEBI" id="CHEBI:456216"/>
        <dbReference type="EC" id="2.7.1.24"/>
    </reaction>
</comment>
<comment type="function">
    <text evidence="3">Catalyzes the phosphorylation of the 3'-hydroxyl group of dephosphocoenzyme A to form coenzyme A.</text>
</comment>
<dbReference type="RefSeq" id="WP_014215598.1">
    <property type="nucleotide sequence ID" value="NC_016605.1"/>
</dbReference>
<evidence type="ECO:0000256" key="1">
    <source>
        <dbReference type="ARBA" id="ARBA00022741"/>
    </source>
</evidence>
<protein>
    <recommendedName>
        <fullName evidence="3 4">Dephospho-CoA kinase</fullName>
        <ecNumber evidence="3 4">2.7.1.24</ecNumber>
    </recommendedName>
    <alternativeName>
        <fullName evidence="3">Dephosphocoenzyme A kinase</fullName>
    </alternativeName>
</protein>
<dbReference type="PANTHER" id="PTHR10695">
    <property type="entry name" value="DEPHOSPHO-COA KINASE-RELATED"/>
    <property type="match status" value="1"/>
</dbReference>
<dbReference type="NCBIfam" id="TIGR00152">
    <property type="entry name" value="dephospho-CoA kinase"/>
    <property type="match status" value="1"/>
</dbReference>
<keyword evidence="3" id="KW-0808">Transferase</keyword>
<comment type="subcellular location">
    <subcellularLocation>
        <location evidence="3">Cytoplasm</location>
    </subcellularLocation>
</comment>
<keyword evidence="3" id="KW-0173">Coenzyme A biosynthesis</keyword>
<dbReference type="InterPro" id="IPR027417">
    <property type="entry name" value="P-loop_NTPase"/>
</dbReference>
<dbReference type="AlphaFoldDB" id="G8PDR7"/>
<dbReference type="Pfam" id="PF01121">
    <property type="entry name" value="CoaE"/>
    <property type="match status" value="1"/>
</dbReference>
<organism evidence="5 6">
    <name type="scientific">Pediococcus claussenii (strain ATCC BAA-344 / DSM 14800 / JCM 18046 / KCTC 3811 / LMG 21948 / P06)</name>
    <dbReference type="NCBI Taxonomy" id="701521"/>
    <lineage>
        <taxon>Bacteria</taxon>
        <taxon>Bacillati</taxon>
        <taxon>Bacillota</taxon>
        <taxon>Bacilli</taxon>
        <taxon>Lactobacillales</taxon>
        <taxon>Lactobacillaceae</taxon>
        <taxon>Pediococcus</taxon>
    </lineage>
</organism>
<dbReference type="HAMAP" id="MF_00376">
    <property type="entry name" value="Dephospho_CoA_kinase"/>
    <property type="match status" value="1"/>
</dbReference>
<dbReference type="EC" id="2.7.1.24" evidence="3 4"/>
<dbReference type="Proteomes" id="UP000005444">
    <property type="component" value="Chromosome"/>
</dbReference>
<sequence>MTKVIGLTGGIATGKSTVSDYFKKIGFPIVDADKIAHEILQKKSVQKALIKQFGAEIITGKHVDRKKLGSIVFKNENALNVLNEIVQPKIRRMILKQLKHFKRNNRVVVLDAPILLEQGYQNDVDFLMVVAVDRVTEISRLKQRDSLSNVEAEERINAQMSLNDKKKLADIVIDNSGTIADTELQVLKWLENNLLVR</sequence>
<dbReference type="PATRIC" id="fig|701521.8.peg.1082"/>
<dbReference type="PROSITE" id="PS51219">
    <property type="entry name" value="DPCK"/>
    <property type="match status" value="1"/>
</dbReference>
<proteinExistence type="inferred from homology"/>
<comment type="pathway">
    <text evidence="3">Cofactor biosynthesis; coenzyme A biosynthesis; CoA from (R)-pantothenate: step 5/5.</text>
</comment>
<keyword evidence="2 3" id="KW-0067">ATP-binding</keyword>
<dbReference type="InterPro" id="IPR001977">
    <property type="entry name" value="Depp_CoAkinase"/>
</dbReference>
<dbReference type="GO" id="GO:0005524">
    <property type="term" value="F:ATP binding"/>
    <property type="evidence" value="ECO:0007669"/>
    <property type="project" value="UniProtKB-UniRule"/>
</dbReference>
<dbReference type="CDD" id="cd02022">
    <property type="entry name" value="DPCK"/>
    <property type="match status" value="1"/>
</dbReference>
<dbReference type="Gene3D" id="3.40.50.300">
    <property type="entry name" value="P-loop containing nucleotide triphosphate hydrolases"/>
    <property type="match status" value="1"/>
</dbReference>
<dbReference type="UniPathway" id="UPA00241">
    <property type="reaction ID" value="UER00356"/>
</dbReference>
<comment type="similarity">
    <text evidence="3">Belongs to the CoaE family.</text>
</comment>
<reference evidence="5 6" key="1">
    <citation type="journal article" date="2012" name="J. Bacteriol.">
        <title>Complete Genome Sequence of the Beer Spoilage Organism Pediococcus claussenii ATCC BAA-344T.</title>
        <authorList>
            <person name="Pittet V."/>
            <person name="Abegunde T."/>
            <person name="Marfleet T."/>
            <person name="Haakensen M."/>
            <person name="Morrow K."/>
            <person name="Jayaprakash T."/>
            <person name="Schroeder K."/>
            <person name="Trost B."/>
            <person name="Byrns S."/>
            <person name="Bergsveinson J."/>
            <person name="Kusalik A."/>
            <person name="Ziola B."/>
        </authorList>
    </citation>
    <scope>NUCLEOTIDE SEQUENCE [LARGE SCALE GENOMIC DNA]</scope>
    <source>
        <strain evidence="5 6">ATCC BAA-344</strain>
    </source>
</reference>
<dbReference type="EMBL" id="CP003137">
    <property type="protein sequence ID" value="AEV95402.1"/>
    <property type="molecule type" value="Genomic_DNA"/>
</dbReference>
<dbReference type="STRING" id="701521.PECL_1140"/>
<dbReference type="HOGENOM" id="CLU_057180_0_0_9"/>
<dbReference type="KEGG" id="pce:PECL_1140"/>
<feature type="binding site" evidence="3">
    <location>
        <begin position="12"/>
        <end position="17"/>
    </location>
    <ligand>
        <name>ATP</name>
        <dbReference type="ChEBI" id="CHEBI:30616"/>
    </ligand>
</feature>
<evidence type="ECO:0000256" key="2">
    <source>
        <dbReference type="ARBA" id="ARBA00022840"/>
    </source>
</evidence>
<evidence type="ECO:0000256" key="3">
    <source>
        <dbReference type="HAMAP-Rule" id="MF_00376"/>
    </source>
</evidence>
<evidence type="ECO:0000313" key="6">
    <source>
        <dbReference type="Proteomes" id="UP000005444"/>
    </source>
</evidence>
<name>G8PDR7_PEDCP</name>
<dbReference type="GO" id="GO:0004140">
    <property type="term" value="F:dephospho-CoA kinase activity"/>
    <property type="evidence" value="ECO:0007669"/>
    <property type="project" value="UniProtKB-UniRule"/>
</dbReference>
<keyword evidence="6" id="KW-1185">Reference proteome</keyword>
<dbReference type="PANTHER" id="PTHR10695:SF46">
    <property type="entry name" value="BIFUNCTIONAL COENZYME A SYNTHASE-RELATED"/>
    <property type="match status" value="1"/>
</dbReference>
<keyword evidence="3 5" id="KW-0418">Kinase</keyword>
<dbReference type="GO" id="GO:0015937">
    <property type="term" value="P:coenzyme A biosynthetic process"/>
    <property type="evidence" value="ECO:0007669"/>
    <property type="project" value="UniProtKB-UniRule"/>
</dbReference>
<evidence type="ECO:0000256" key="4">
    <source>
        <dbReference type="NCBIfam" id="TIGR00152"/>
    </source>
</evidence>
<keyword evidence="1 3" id="KW-0547">Nucleotide-binding</keyword>
<accession>G8PDR7</accession>
<dbReference type="GO" id="GO:0005737">
    <property type="term" value="C:cytoplasm"/>
    <property type="evidence" value="ECO:0007669"/>
    <property type="project" value="UniProtKB-SubCell"/>
</dbReference>
<dbReference type="eggNOG" id="COG0237">
    <property type="taxonomic scope" value="Bacteria"/>
</dbReference>
<keyword evidence="3" id="KW-0963">Cytoplasm</keyword>
<dbReference type="SUPFAM" id="SSF52540">
    <property type="entry name" value="P-loop containing nucleoside triphosphate hydrolases"/>
    <property type="match status" value="1"/>
</dbReference>
<gene>
    <name evidence="3 5" type="primary">coaE</name>
    <name evidence="5" type="ordered locus">PECL_1140</name>
</gene>
<evidence type="ECO:0000313" key="5">
    <source>
        <dbReference type="EMBL" id="AEV95402.1"/>
    </source>
</evidence>